<protein>
    <submittedName>
        <fullName evidence="3">Uncharacterized protein</fullName>
    </submittedName>
</protein>
<dbReference type="Proteomes" id="UP000722095">
    <property type="component" value="Unassembled WGS sequence"/>
</dbReference>
<dbReference type="Proteomes" id="UP000742560">
    <property type="component" value="Unassembled WGS sequence"/>
</dbReference>
<gene>
    <name evidence="3" type="ORF">HNP85_000446</name>
    <name evidence="4" type="ORF">J2745_000532</name>
</gene>
<dbReference type="AlphaFoldDB" id="A0A8T4CK57"/>
<feature type="region of interest" description="Disordered" evidence="1">
    <location>
        <begin position="42"/>
        <end position="64"/>
    </location>
</feature>
<reference evidence="3" key="1">
    <citation type="submission" date="2021-01" db="EMBL/GenBank/DDBJ databases">
        <title>Genomic Encyclopedia of Type Strains, Phase IV (KMG-V): Genome sequencing to study the core and pangenomes of soil and plant-associated prokaryotes.</title>
        <authorList>
            <person name="Whitman W."/>
        </authorList>
    </citation>
    <scope>NUCLEOTIDE SEQUENCE</scope>
    <source>
        <strain evidence="3">RC</strain>
    </source>
</reference>
<dbReference type="EMBL" id="JAGINF010000001">
    <property type="protein sequence ID" value="MBP2219057.1"/>
    <property type="molecule type" value="Genomic_DNA"/>
</dbReference>
<keyword evidence="2" id="KW-1133">Transmembrane helix</keyword>
<dbReference type="RefSeq" id="WP_204936586.1">
    <property type="nucleotide sequence ID" value="NZ_JAFBBC010000001.1"/>
</dbReference>
<keyword evidence="2" id="KW-0812">Transmembrane</keyword>
<name>A0A8T4CK57_METMI</name>
<evidence type="ECO:0000313" key="5">
    <source>
        <dbReference type="Proteomes" id="UP000722095"/>
    </source>
</evidence>
<accession>A0A8T4CK57</accession>
<organism evidence="3 5">
    <name type="scientific">Methanococcus maripaludis</name>
    <name type="common">Methanococcus deltae</name>
    <dbReference type="NCBI Taxonomy" id="39152"/>
    <lineage>
        <taxon>Archaea</taxon>
        <taxon>Methanobacteriati</taxon>
        <taxon>Methanobacteriota</taxon>
        <taxon>Methanomada group</taxon>
        <taxon>Methanococci</taxon>
        <taxon>Methanococcales</taxon>
        <taxon>Methanococcaceae</taxon>
        <taxon>Methanococcus</taxon>
    </lineage>
</organism>
<evidence type="ECO:0000313" key="4">
    <source>
        <dbReference type="EMBL" id="MBP2219057.1"/>
    </source>
</evidence>
<keyword evidence="2" id="KW-0472">Membrane</keyword>
<evidence type="ECO:0000256" key="1">
    <source>
        <dbReference type="SAM" id="MobiDB-lite"/>
    </source>
</evidence>
<feature type="compositionally biased region" description="Basic and acidic residues" evidence="1">
    <location>
        <begin position="44"/>
        <end position="56"/>
    </location>
</feature>
<evidence type="ECO:0000313" key="3">
    <source>
        <dbReference type="EMBL" id="MBM7408774.1"/>
    </source>
</evidence>
<dbReference type="EMBL" id="JAFBBC010000001">
    <property type="protein sequence ID" value="MBM7408774.1"/>
    <property type="molecule type" value="Genomic_DNA"/>
</dbReference>
<comment type="caution">
    <text evidence="3">The sequence shown here is derived from an EMBL/GenBank/DDBJ whole genome shotgun (WGS) entry which is preliminary data.</text>
</comment>
<evidence type="ECO:0000256" key="2">
    <source>
        <dbReference type="SAM" id="Phobius"/>
    </source>
</evidence>
<sequence length="64" mass="6953">MKLNLKSLGILIFGILGLFVFGAPTWVAFVYGIVWGVADNAGVFDDKNKNSRRRSETGPGRQGP</sequence>
<proteinExistence type="predicted"/>
<reference evidence="4" key="2">
    <citation type="submission" date="2021-03" db="EMBL/GenBank/DDBJ databases">
        <title>Genomic Encyclopedia of Type Strains, Phase IV (KMG-IV): sequencing the most valuable type-strain genomes for metagenomic binning, comparative biology and taxonomic classification.</title>
        <authorList>
            <person name="Goeker M."/>
        </authorList>
    </citation>
    <scope>NUCLEOTIDE SEQUENCE</scope>
    <source>
        <strain evidence="4">DSM 2771</strain>
    </source>
</reference>
<feature type="transmembrane region" description="Helical" evidence="2">
    <location>
        <begin position="12"/>
        <end position="38"/>
    </location>
</feature>